<comment type="caution">
    <text evidence="2">The sequence shown here is derived from an EMBL/GenBank/DDBJ whole genome shotgun (WGS) entry which is preliminary data.</text>
</comment>
<dbReference type="PANTHER" id="PTHR22744">
    <property type="entry name" value="HELIX LOOP HELIX PROTEIN 21-RELATED"/>
    <property type="match status" value="1"/>
</dbReference>
<evidence type="ECO:0000259" key="1">
    <source>
        <dbReference type="PROSITE" id="PS50097"/>
    </source>
</evidence>
<proteinExistence type="predicted"/>
<dbReference type="PANTHER" id="PTHR22744:SF17">
    <property type="entry name" value="BTB DOMAIN-CONTAINING PROTEIN"/>
    <property type="match status" value="1"/>
</dbReference>
<sequence>MTDYTDFVIVAEDEFYTKSDVSVYNVLWKIEGESDTKANINYVNKVFCTSFASQEKNCHAEVVFTKNKSVYRQNRKEYKIGGYAYSYDKADSIVIRILEPKEKFLKQLEERWTADVNFLVNGEKCTADRHYLAAVSPVFKKMLYGEFAEAKQSEIPFQGCESASVFKDFILAISPFRIQPNPSNVQDLLKLAHQYDIPFLVHNCEEHLKHCYEIPIVDRLILAAKYDLHGLKARLGQSLSNDELKKIWNEEGDKLLEVGYLFGIVINRR</sequence>
<gene>
    <name evidence="2" type="ORF">DdX_20555</name>
</gene>
<dbReference type="Pfam" id="PF00651">
    <property type="entry name" value="BTB"/>
    <property type="match status" value="1"/>
</dbReference>
<dbReference type="CDD" id="cd18186">
    <property type="entry name" value="BTB_POZ_ZBTB_KLHL-like"/>
    <property type="match status" value="1"/>
</dbReference>
<feature type="domain" description="BTB" evidence="1">
    <location>
        <begin position="114"/>
        <end position="201"/>
    </location>
</feature>
<accession>A0AAD4MG63</accession>
<dbReference type="SUPFAM" id="SSF54695">
    <property type="entry name" value="POZ domain"/>
    <property type="match status" value="1"/>
</dbReference>
<organism evidence="2 3">
    <name type="scientific">Ditylenchus destructor</name>
    <dbReference type="NCBI Taxonomy" id="166010"/>
    <lineage>
        <taxon>Eukaryota</taxon>
        <taxon>Metazoa</taxon>
        <taxon>Ecdysozoa</taxon>
        <taxon>Nematoda</taxon>
        <taxon>Chromadorea</taxon>
        <taxon>Rhabditida</taxon>
        <taxon>Tylenchina</taxon>
        <taxon>Tylenchomorpha</taxon>
        <taxon>Sphaerularioidea</taxon>
        <taxon>Anguinidae</taxon>
        <taxon>Anguininae</taxon>
        <taxon>Ditylenchus</taxon>
    </lineage>
</organism>
<reference evidence="2" key="1">
    <citation type="submission" date="2022-01" db="EMBL/GenBank/DDBJ databases">
        <title>Genome Sequence Resource for Two Populations of Ditylenchus destructor, the Migratory Endoparasitic Phytonematode.</title>
        <authorList>
            <person name="Zhang H."/>
            <person name="Lin R."/>
            <person name="Xie B."/>
        </authorList>
    </citation>
    <scope>NUCLEOTIDE SEQUENCE</scope>
    <source>
        <strain evidence="2">BazhouSP</strain>
    </source>
</reference>
<dbReference type="PROSITE" id="PS50097">
    <property type="entry name" value="BTB"/>
    <property type="match status" value="1"/>
</dbReference>
<keyword evidence="3" id="KW-1185">Reference proteome</keyword>
<dbReference type="Gene3D" id="3.30.710.10">
    <property type="entry name" value="Potassium Channel Kv1.1, Chain A"/>
    <property type="match status" value="1"/>
</dbReference>
<evidence type="ECO:0000313" key="3">
    <source>
        <dbReference type="Proteomes" id="UP001201812"/>
    </source>
</evidence>
<evidence type="ECO:0000313" key="2">
    <source>
        <dbReference type="EMBL" id="KAI1693622.1"/>
    </source>
</evidence>
<dbReference type="EMBL" id="JAKKPZ010000606">
    <property type="protein sequence ID" value="KAI1693622.1"/>
    <property type="molecule type" value="Genomic_DNA"/>
</dbReference>
<dbReference type="InterPro" id="IPR000210">
    <property type="entry name" value="BTB/POZ_dom"/>
</dbReference>
<name>A0AAD4MG63_9BILA</name>
<dbReference type="AlphaFoldDB" id="A0AAD4MG63"/>
<protein>
    <submittedName>
        <fullName evidence="2">BTB/POZ domain-containing protein</fullName>
    </submittedName>
</protein>
<dbReference type="SMART" id="SM00225">
    <property type="entry name" value="BTB"/>
    <property type="match status" value="1"/>
</dbReference>
<dbReference type="Proteomes" id="UP001201812">
    <property type="component" value="Unassembled WGS sequence"/>
</dbReference>
<dbReference type="InterPro" id="IPR011333">
    <property type="entry name" value="SKP1/BTB/POZ_sf"/>
</dbReference>